<dbReference type="AlphaFoldDB" id="A0AAP7DKF9"/>
<dbReference type="SUPFAM" id="SSF52151">
    <property type="entry name" value="FabD/lysophospholipase-like"/>
    <property type="match status" value="1"/>
</dbReference>
<dbReference type="EMBL" id="JABFOR010000032">
    <property type="protein sequence ID" value="NOJ72895.1"/>
    <property type="molecule type" value="Genomic_DNA"/>
</dbReference>
<dbReference type="Gene3D" id="3.40.366.10">
    <property type="entry name" value="Malonyl-Coenzyme A Acyl Carrier Protein, domain 2"/>
    <property type="match status" value="1"/>
</dbReference>
<sequence>MHNIAILLPGIGSQYLKMGKSMYDSYASAKRVYDIADECLGYHLRERIMYGDSKEFNDKTFVPAAILTTSIAFFTVFQDVFNSKAKYYAGHNIGELSALVCSGAVDFSDALHFIVEHSQITLSQNEASNKEELSFRLQELIAKLPLKRHVKNVVTAVDGKIYTDSEDVVRLLLQPYTQTRWKDTIRYMTDQGIYRYIEIGPSNMLRPQVLDVEPAARVLTMDYEGDPYYSTELFKKRKLFNRTYLLSRMLGVAVSVPNHNFDDMDYLQNVITPFNQLKDIYEKYSSSNEQPSDSDMADASRYLMQILHGKKTDENVINLRLSDLQEETLIEDVDMFIDLNKATLVTKGTPVSGMSLGRSEQYDNN</sequence>
<gene>
    <name evidence="6" type="ORF">HMI46_20335</name>
</gene>
<accession>A0AAP7DKF9</accession>
<dbReference type="GO" id="GO:0004314">
    <property type="term" value="F:[acyl-carrier-protein] S-malonyltransferase activity"/>
    <property type="evidence" value="ECO:0007669"/>
    <property type="project" value="UniProtKB-EC"/>
</dbReference>
<evidence type="ECO:0000256" key="4">
    <source>
        <dbReference type="ARBA" id="ARBA00048462"/>
    </source>
</evidence>
<evidence type="ECO:0000256" key="2">
    <source>
        <dbReference type="ARBA" id="ARBA00022679"/>
    </source>
</evidence>
<keyword evidence="2" id="KW-0808">Transferase</keyword>
<dbReference type="InterPro" id="IPR050858">
    <property type="entry name" value="Mal-CoA-ACP_Trans/PKS_FabD"/>
</dbReference>
<dbReference type="RefSeq" id="WP_171418445.1">
    <property type="nucleotide sequence ID" value="NZ_JABFOR010000032.1"/>
</dbReference>
<dbReference type="PANTHER" id="PTHR42681:SF1">
    <property type="entry name" value="MALONYL-COA-ACYL CARRIER PROTEIN TRANSACYLASE, MITOCHONDRIAL"/>
    <property type="match status" value="1"/>
</dbReference>
<comment type="catalytic activity">
    <reaction evidence="4">
        <text>holo-[ACP] + malonyl-CoA = malonyl-[ACP] + CoA</text>
        <dbReference type="Rhea" id="RHEA:41792"/>
        <dbReference type="Rhea" id="RHEA-COMP:9623"/>
        <dbReference type="Rhea" id="RHEA-COMP:9685"/>
        <dbReference type="ChEBI" id="CHEBI:57287"/>
        <dbReference type="ChEBI" id="CHEBI:57384"/>
        <dbReference type="ChEBI" id="CHEBI:64479"/>
        <dbReference type="ChEBI" id="CHEBI:78449"/>
        <dbReference type="EC" id="2.3.1.39"/>
    </reaction>
</comment>
<organism evidence="6 7">
    <name type="scientific">Paenibacillus alvei</name>
    <name type="common">Bacillus alvei</name>
    <dbReference type="NCBI Taxonomy" id="44250"/>
    <lineage>
        <taxon>Bacteria</taxon>
        <taxon>Bacillati</taxon>
        <taxon>Bacillota</taxon>
        <taxon>Bacilli</taxon>
        <taxon>Bacillales</taxon>
        <taxon>Paenibacillaceae</taxon>
        <taxon>Paenibacillus</taxon>
    </lineage>
</organism>
<evidence type="ECO:0000313" key="6">
    <source>
        <dbReference type="EMBL" id="NOJ72895.1"/>
    </source>
</evidence>
<dbReference type="EC" id="2.3.1.39" evidence="1"/>
<dbReference type="Proteomes" id="UP000552038">
    <property type="component" value="Unassembled WGS sequence"/>
</dbReference>
<dbReference type="InterPro" id="IPR016035">
    <property type="entry name" value="Acyl_Trfase/lysoPLipase"/>
</dbReference>
<keyword evidence="3" id="KW-0012">Acyltransferase</keyword>
<evidence type="ECO:0000313" key="7">
    <source>
        <dbReference type="Proteomes" id="UP000552038"/>
    </source>
</evidence>
<proteinExistence type="predicted"/>
<name>A0AAP7DKF9_PAEAL</name>
<dbReference type="InterPro" id="IPR001227">
    <property type="entry name" value="Ac_transferase_dom_sf"/>
</dbReference>
<protein>
    <recommendedName>
        <fullName evidence="1">[acyl-carrier-protein] S-malonyltransferase</fullName>
        <ecNumber evidence="1">2.3.1.39</ecNumber>
    </recommendedName>
</protein>
<evidence type="ECO:0000256" key="1">
    <source>
        <dbReference type="ARBA" id="ARBA00013258"/>
    </source>
</evidence>
<dbReference type="PANTHER" id="PTHR42681">
    <property type="entry name" value="MALONYL-COA-ACYL CARRIER PROTEIN TRANSACYLASE, MITOCHONDRIAL"/>
    <property type="match status" value="1"/>
</dbReference>
<dbReference type="SMART" id="SM00827">
    <property type="entry name" value="PKS_AT"/>
    <property type="match status" value="1"/>
</dbReference>
<reference evidence="6 7" key="1">
    <citation type="submission" date="2020-05" db="EMBL/GenBank/DDBJ databases">
        <title>Whole genome sequencing and identification of novel metabolites from Paenibacillus alvei strain JR949.</title>
        <authorList>
            <person name="Rajendhran J."/>
            <person name="Sree Pranav P."/>
            <person name="Mahalakshmi B."/>
            <person name="Karthikeyan R."/>
        </authorList>
    </citation>
    <scope>NUCLEOTIDE SEQUENCE [LARGE SCALE GENOMIC DNA]</scope>
    <source>
        <strain evidence="6 7">JR949</strain>
    </source>
</reference>
<dbReference type="InterPro" id="IPR014043">
    <property type="entry name" value="Acyl_transferase_dom"/>
</dbReference>
<feature type="domain" description="Malonyl-CoA:ACP transacylase (MAT)" evidence="5">
    <location>
        <begin position="7"/>
        <end position="237"/>
    </location>
</feature>
<comment type="caution">
    <text evidence="6">The sequence shown here is derived from an EMBL/GenBank/DDBJ whole genome shotgun (WGS) entry which is preliminary data.</text>
</comment>
<evidence type="ECO:0000256" key="3">
    <source>
        <dbReference type="ARBA" id="ARBA00023315"/>
    </source>
</evidence>
<dbReference type="GO" id="GO:0006633">
    <property type="term" value="P:fatty acid biosynthetic process"/>
    <property type="evidence" value="ECO:0007669"/>
    <property type="project" value="TreeGrafter"/>
</dbReference>
<evidence type="ECO:0000259" key="5">
    <source>
        <dbReference type="SMART" id="SM00827"/>
    </source>
</evidence>